<gene>
    <name evidence="1" type="ordered locus">P700755_001786</name>
</gene>
<keyword evidence="2" id="KW-1185">Reference proteome</keyword>
<organism evidence="1 2">
    <name type="scientific">Psychroflexus torquis (strain ATCC 700755 / CIP 106069 / ACAM 623)</name>
    <dbReference type="NCBI Taxonomy" id="313595"/>
    <lineage>
        <taxon>Bacteria</taxon>
        <taxon>Pseudomonadati</taxon>
        <taxon>Bacteroidota</taxon>
        <taxon>Flavobacteriia</taxon>
        <taxon>Flavobacteriales</taxon>
        <taxon>Flavobacteriaceae</taxon>
        <taxon>Psychroflexus</taxon>
    </lineage>
</organism>
<reference evidence="1" key="2">
    <citation type="submission" date="2012-09" db="EMBL/GenBank/DDBJ databases">
        <title>The complete sequence of Psychroflexus torquis an extreme psychrophile from sea-ice that is stimulated by light.</title>
        <authorList>
            <person name="Feng S."/>
            <person name="Powell S.M."/>
            <person name="Bowman J.P."/>
        </authorList>
    </citation>
    <scope>NUCLEOTIDE SEQUENCE [LARGE SCALE GENOMIC DNA]</scope>
    <source>
        <strain evidence="1">ATCC 700755</strain>
    </source>
</reference>
<dbReference type="Gene3D" id="1.25.40.10">
    <property type="entry name" value="Tetratricopeptide repeat domain"/>
    <property type="match status" value="1"/>
</dbReference>
<dbReference type="HOGENOM" id="CLU_138997_0_0_10"/>
<dbReference type="SUPFAM" id="SSF48452">
    <property type="entry name" value="TPR-like"/>
    <property type="match status" value="1"/>
</dbReference>
<dbReference type="KEGG" id="ptq:P700755_001786"/>
<evidence type="ECO:0008006" key="3">
    <source>
        <dbReference type="Google" id="ProtNLM"/>
    </source>
</evidence>
<dbReference type="OrthoDB" id="707450at2"/>
<dbReference type="AlphaFoldDB" id="K4IT26"/>
<evidence type="ECO:0000313" key="2">
    <source>
        <dbReference type="Proteomes" id="UP000008514"/>
    </source>
</evidence>
<dbReference type="Proteomes" id="UP000008514">
    <property type="component" value="Chromosome"/>
</dbReference>
<proteinExistence type="predicted"/>
<accession>K4IT26</accession>
<dbReference type="STRING" id="313595.P700755_001786"/>
<dbReference type="InterPro" id="IPR011990">
    <property type="entry name" value="TPR-like_helical_dom_sf"/>
</dbReference>
<dbReference type="EMBL" id="CP003879">
    <property type="protein sequence ID" value="AFU68625.1"/>
    <property type="molecule type" value="Genomic_DNA"/>
</dbReference>
<reference evidence="1" key="1">
    <citation type="submission" date="2006-03" db="EMBL/GenBank/DDBJ databases">
        <authorList>
            <person name="Bowman J."/>
            <person name="Ferriera S."/>
            <person name="Johnson J."/>
            <person name="Kravitz S."/>
            <person name="Halpern A."/>
            <person name="Remington K."/>
            <person name="Beeson K."/>
            <person name="Tran B."/>
            <person name="Rogers Y.-H."/>
            <person name="Friedman R."/>
            <person name="Venter J.C."/>
        </authorList>
    </citation>
    <scope>NUCLEOTIDE SEQUENCE [LARGE SCALE GENOMIC DNA]</scope>
    <source>
        <strain evidence="1">ATCC 700755</strain>
    </source>
</reference>
<name>K4IT26_PSYTT</name>
<dbReference type="RefSeq" id="WP_015024220.1">
    <property type="nucleotide sequence ID" value="NC_018721.1"/>
</dbReference>
<evidence type="ECO:0000313" key="1">
    <source>
        <dbReference type="EMBL" id="AFU68625.1"/>
    </source>
</evidence>
<sequence>MCESRLKHIENHWKAKTEVSNALFRKGDYEQSLNGYRDALDHAKILNTYNKEATRLNIPFVQLFAISCNNIAFTYEEMKMKKKGSKMLKRVIYFLLTLGGNSTVNSDEIQSELKIAMLNYTNYAERNSLQTQNITKVREDVEEHLTLID</sequence>
<protein>
    <recommendedName>
        <fullName evidence="3">Tetratricopeptide repeat protein</fullName>
    </recommendedName>
</protein>
<dbReference type="eggNOG" id="ENOG5031DEY">
    <property type="taxonomic scope" value="Bacteria"/>
</dbReference>